<dbReference type="PANTHER" id="PTHR43235">
    <property type="entry name" value="GLUTAMINE AMIDOTRANSFERASE PB2B2.05-RELATED"/>
    <property type="match status" value="1"/>
</dbReference>
<dbReference type="EMBL" id="AP022596">
    <property type="protein sequence ID" value="BBY65503.1"/>
    <property type="molecule type" value="Genomic_DNA"/>
</dbReference>
<organism evidence="1 2">
    <name type="scientific">Mycolicibacterium helvum</name>
    <dbReference type="NCBI Taxonomy" id="1534349"/>
    <lineage>
        <taxon>Bacteria</taxon>
        <taxon>Bacillati</taxon>
        <taxon>Actinomycetota</taxon>
        <taxon>Actinomycetes</taxon>
        <taxon>Mycobacteriales</taxon>
        <taxon>Mycobacteriaceae</taxon>
        <taxon>Mycolicibacterium</taxon>
    </lineage>
</organism>
<proteinExistence type="predicted"/>
<protein>
    <submittedName>
        <fullName evidence="1">Gamma-glutamyl-gamma-aminobutyrate hydrolase</fullName>
    </submittedName>
</protein>
<dbReference type="GO" id="GO:0006598">
    <property type="term" value="P:polyamine catabolic process"/>
    <property type="evidence" value="ECO:0007669"/>
    <property type="project" value="TreeGrafter"/>
</dbReference>
<dbReference type="AlphaFoldDB" id="A0A7I7T9P1"/>
<dbReference type="KEGG" id="mhev:MHEL_37460"/>
<dbReference type="Gene3D" id="3.40.50.880">
    <property type="match status" value="1"/>
</dbReference>
<reference evidence="1 2" key="1">
    <citation type="journal article" date="2019" name="Emerg. Microbes Infect.">
        <title>Comprehensive subspecies identification of 175 nontuberculous mycobacteria species based on 7547 genomic profiles.</title>
        <authorList>
            <person name="Matsumoto Y."/>
            <person name="Kinjo T."/>
            <person name="Motooka D."/>
            <person name="Nabeya D."/>
            <person name="Jung N."/>
            <person name="Uechi K."/>
            <person name="Horii T."/>
            <person name="Iida T."/>
            <person name="Fujita J."/>
            <person name="Nakamura S."/>
        </authorList>
    </citation>
    <scope>NUCLEOTIDE SEQUENCE [LARGE SCALE GENOMIC DNA]</scope>
    <source>
        <strain evidence="1 2">JCM 30396</strain>
    </source>
</reference>
<dbReference type="InterPro" id="IPR011697">
    <property type="entry name" value="Peptidase_C26"/>
</dbReference>
<gene>
    <name evidence="1" type="ORF">MHEL_37460</name>
</gene>
<sequence length="268" mass="27867">MTKKCAASPDAATAAGPLIGIPIAFESADWRVWSGRAYLQTPGYVEHVRRAGGIPVLLPLGGSGEEAARAVQTLDGLLLPGGPDVHPDLYGQQPHPAAGPFDTFRDDWEGALITHALAARTPVLGICRGAQLINVVLGGSLIQHLPDVVASDCHNPVVGAFATHAVRMAEDSHLAAVLGITADVPTYHHQAVDAIAAPLRAVAWATDGTVEALEGLNGQVLAVQWHPEVAESNALIAAFVAACALRNPLQDHSPPPLNPAPTTQYLPA</sequence>
<evidence type="ECO:0000313" key="1">
    <source>
        <dbReference type="EMBL" id="BBY65503.1"/>
    </source>
</evidence>
<dbReference type="CDD" id="cd01745">
    <property type="entry name" value="GATase1_2"/>
    <property type="match status" value="1"/>
</dbReference>
<evidence type="ECO:0000313" key="2">
    <source>
        <dbReference type="Proteomes" id="UP000467148"/>
    </source>
</evidence>
<dbReference type="Pfam" id="PF07722">
    <property type="entry name" value="Peptidase_C26"/>
    <property type="match status" value="1"/>
</dbReference>
<dbReference type="PANTHER" id="PTHR43235:SF1">
    <property type="entry name" value="GLUTAMINE AMIDOTRANSFERASE PB2B2.05-RELATED"/>
    <property type="match status" value="1"/>
</dbReference>
<dbReference type="RefSeq" id="WP_163749576.1">
    <property type="nucleotide sequence ID" value="NZ_AP022596.1"/>
</dbReference>
<name>A0A7I7T9P1_9MYCO</name>
<dbReference type="GO" id="GO:0033969">
    <property type="term" value="F:gamma-glutamyl-gamma-aminobutyrate hydrolase activity"/>
    <property type="evidence" value="ECO:0007669"/>
    <property type="project" value="TreeGrafter"/>
</dbReference>
<dbReference type="PROSITE" id="PS51273">
    <property type="entry name" value="GATASE_TYPE_1"/>
    <property type="match status" value="1"/>
</dbReference>
<dbReference type="GO" id="GO:0005829">
    <property type="term" value="C:cytosol"/>
    <property type="evidence" value="ECO:0007669"/>
    <property type="project" value="TreeGrafter"/>
</dbReference>
<dbReference type="Proteomes" id="UP000467148">
    <property type="component" value="Chromosome"/>
</dbReference>
<accession>A0A7I7T9P1</accession>
<dbReference type="InterPro" id="IPR044668">
    <property type="entry name" value="PuuD-like"/>
</dbReference>
<dbReference type="SUPFAM" id="SSF52317">
    <property type="entry name" value="Class I glutamine amidotransferase-like"/>
    <property type="match status" value="1"/>
</dbReference>
<keyword evidence="1" id="KW-0378">Hydrolase</keyword>
<dbReference type="InterPro" id="IPR029062">
    <property type="entry name" value="Class_I_gatase-like"/>
</dbReference>
<keyword evidence="2" id="KW-1185">Reference proteome</keyword>